<feature type="signal peptide" evidence="2">
    <location>
        <begin position="1"/>
        <end position="24"/>
    </location>
</feature>
<evidence type="ECO:0000313" key="3">
    <source>
        <dbReference type="EMBL" id="ETF04459.1"/>
    </source>
</evidence>
<evidence type="ECO:0000256" key="2">
    <source>
        <dbReference type="SAM" id="SignalP"/>
    </source>
</evidence>
<dbReference type="PATRIC" id="fig|1424334.3.peg.960"/>
<organism evidence="3 4">
    <name type="scientific">Advenella kashmirensis W13003</name>
    <dbReference type="NCBI Taxonomy" id="1424334"/>
    <lineage>
        <taxon>Bacteria</taxon>
        <taxon>Pseudomonadati</taxon>
        <taxon>Pseudomonadota</taxon>
        <taxon>Betaproteobacteria</taxon>
        <taxon>Burkholderiales</taxon>
        <taxon>Alcaligenaceae</taxon>
    </lineage>
</organism>
<evidence type="ECO:0000256" key="1">
    <source>
        <dbReference type="ARBA" id="ARBA00006987"/>
    </source>
</evidence>
<dbReference type="AlphaFoldDB" id="V8QZL5"/>
<name>V8QZL5_9BURK</name>
<dbReference type="STRING" id="1424334.W822_04740"/>
<feature type="chain" id="PRO_5004772185" evidence="2">
    <location>
        <begin position="25"/>
        <end position="326"/>
    </location>
</feature>
<reference evidence="3 4" key="1">
    <citation type="journal article" date="2014" name="Genome Announc.">
        <title>Draft Genome Sequence of Advenella kashmirensis Strain W13003, a Polycyclic Aromatic Hydrocarbon-Degrading Bacterium.</title>
        <authorList>
            <person name="Wang X."/>
            <person name="Jin D."/>
            <person name="Zhou L."/>
            <person name="Wu L."/>
            <person name="An W."/>
            <person name="Zhao L."/>
        </authorList>
    </citation>
    <scope>NUCLEOTIDE SEQUENCE [LARGE SCALE GENOMIC DNA]</scope>
    <source>
        <strain evidence="3 4">W13003</strain>
    </source>
</reference>
<dbReference type="Proteomes" id="UP000018733">
    <property type="component" value="Unassembled WGS sequence"/>
</dbReference>
<evidence type="ECO:0000313" key="4">
    <source>
        <dbReference type="Proteomes" id="UP000018733"/>
    </source>
</evidence>
<sequence length="326" mass="34393">MRAQMIKAGAMFIAFSCLLSAAQAAPATDYPNRPIRLIVPYGAGGPTDMVARELASGLQKNLGQPVVVENKPGGGSIIGVDHVAKSSADGYTMLFATGAPFIINPYLNSKLPYRVDEFAPVAKVASYSMVLSTSPKQPFKTVPELIAYGKAHPGTLTYGSAGNGTSNHLAGELLQTMTGIKMTHVPYRGNSPAMTDVVAGNISMMFDMPATTQPYVQSKRVILMGATGTTRNSLAPSTPTIAEQGVSGFDVSSWFGVLVPAATGQDIVTRLNHAVDQVLNEQAFKAKLTSLGYEVTPGTPNDLAQTIAGEGKLWSEVIHKANIHLQ</sequence>
<dbReference type="PIRSF" id="PIRSF017082">
    <property type="entry name" value="YflP"/>
    <property type="match status" value="1"/>
</dbReference>
<dbReference type="PANTHER" id="PTHR42928:SF5">
    <property type="entry name" value="BLR1237 PROTEIN"/>
    <property type="match status" value="1"/>
</dbReference>
<keyword evidence="2" id="KW-0732">Signal</keyword>
<dbReference type="HOGENOM" id="CLU_045683_0_0_4"/>
<dbReference type="InterPro" id="IPR005064">
    <property type="entry name" value="BUG"/>
</dbReference>
<dbReference type="InterPro" id="IPR042100">
    <property type="entry name" value="Bug_dom1"/>
</dbReference>
<gene>
    <name evidence="3" type="ORF">W822_04740</name>
</gene>
<dbReference type="PANTHER" id="PTHR42928">
    <property type="entry name" value="TRICARBOXYLATE-BINDING PROTEIN"/>
    <property type="match status" value="1"/>
</dbReference>
<dbReference type="EMBL" id="AYXT01000001">
    <property type="protein sequence ID" value="ETF04459.1"/>
    <property type="molecule type" value="Genomic_DNA"/>
</dbReference>
<dbReference type="Gene3D" id="3.40.190.150">
    <property type="entry name" value="Bordetella uptake gene, domain 1"/>
    <property type="match status" value="1"/>
</dbReference>
<proteinExistence type="inferred from homology"/>
<protein>
    <submittedName>
        <fullName evidence="3">MFS transporter</fullName>
    </submittedName>
</protein>
<accession>V8QZL5</accession>
<comment type="similarity">
    <text evidence="1">Belongs to the UPF0065 (bug) family.</text>
</comment>
<dbReference type="eggNOG" id="COG3181">
    <property type="taxonomic scope" value="Bacteria"/>
</dbReference>
<dbReference type="Gene3D" id="3.40.190.10">
    <property type="entry name" value="Periplasmic binding protein-like II"/>
    <property type="match status" value="1"/>
</dbReference>
<comment type="caution">
    <text evidence="3">The sequence shown here is derived from an EMBL/GenBank/DDBJ whole genome shotgun (WGS) entry which is preliminary data.</text>
</comment>
<keyword evidence="4" id="KW-1185">Reference proteome</keyword>
<dbReference type="SUPFAM" id="SSF53850">
    <property type="entry name" value="Periplasmic binding protein-like II"/>
    <property type="match status" value="1"/>
</dbReference>
<dbReference type="CDD" id="cd07012">
    <property type="entry name" value="PBP2_Bug_TTT"/>
    <property type="match status" value="1"/>
</dbReference>
<dbReference type="Pfam" id="PF03401">
    <property type="entry name" value="TctC"/>
    <property type="match status" value="1"/>
</dbReference>